<dbReference type="EMBL" id="JAHWLI010000108">
    <property type="protein sequence ID" value="MBW3118813.1"/>
    <property type="molecule type" value="Genomic_DNA"/>
</dbReference>
<sequence length="116" mass="13013">MRLGYLALWLFAIPSFAKSTAPVTTGTVYVNARIVTAPCLPVISLKLNENTLLAQTYQLEINFSHCRQATQQHAWAPLTLKLGTQKYAFSQPLRNNTFMLSLPANKAAQRLEINYD</sequence>
<feature type="chain" id="PRO_5041999549" description="Fimbrial protein" evidence="1">
    <location>
        <begin position="18"/>
        <end position="116"/>
    </location>
</feature>
<keyword evidence="1" id="KW-0732">Signal</keyword>
<evidence type="ECO:0000256" key="1">
    <source>
        <dbReference type="SAM" id="SignalP"/>
    </source>
</evidence>
<dbReference type="AlphaFoldDB" id="A0AAE3CXP3"/>
<organism evidence="2 3">
    <name type="scientific">Providencia rettgeri</name>
    <dbReference type="NCBI Taxonomy" id="587"/>
    <lineage>
        <taxon>Bacteria</taxon>
        <taxon>Pseudomonadati</taxon>
        <taxon>Pseudomonadota</taxon>
        <taxon>Gammaproteobacteria</taxon>
        <taxon>Enterobacterales</taxon>
        <taxon>Morganellaceae</taxon>
        <taxon>Providencia</taxon>
    </lineage>
</organism>
<feature type="signal peptide" evidence="1">
    <location>
        <begin position="1"/>
        <end position="17"/>
    </location>
</feature>
<evidence type="ECO:0008006" key="4">
    <source>
        <dbReference type="Google" id="ProtNLM"/>
    </source>
</evidence>
<dbReference type="Proteomes" id="UP001155882">
    <property type="component" value="Unassembled WGS sequence"/>
</dbReference>
<evidence type="ECO:0000313" key="2">
    <source>
        <dbReference type="EMBL" id="MBW3118813.1"/>
    </source>
</evidence>
<proteinExistence type="predicted"/>
<accession>A0AAE3CXP3</accession>
<dbReference type="RefSeq" id="WP_219197807.1">
    <property type="nucleotide sequence ID" value="NZ_JAHWLI010000108.1"/>
</dbReference>
<evidence type="ECO:0000313" key="3">
    <source>
        <dbReference type="Proteomes" id="UP001155882"/>
    </source>
</evidence>
<protein>
    <recommendedName>
        <fullName evidence="4">Fimbrial protein</fullName>
    </recommendedName>
</protein>
<gene>
    <name evidence="2" type="ORF">KYI77_20430</name>
</gene>
<comment type="caution">
    <text evidence="2">The sequence shown here is derived from an EMBL/GenBank/DDBJ whole genome shotgun (WGS) entry which is preliminary data.</text>
</comment>
<name>A0AAE3CXP3_PRORE</name>
<reference evidence="2" key="1">
    <citation type="submission" date="2021-07" db="EMBL/GenBank/DDBJ databases">
        <authorList>
            <person name="Stanton E."/>
        </authorList>
    </citation>
    <scope>NUCLEOTIDE SEQUENCE</scope>
    <source>
        <strain evidence="2">2021EL-01139</strain>
    </source>
</reference>